<gene>
    <name evidence="3" type="primary">LOC105367565</name>
</gene>
<protein>
    <submittedName>
        <fullName evidence="3">Uncharacterized protein LOC105367565</fullName>
    </submittedName>
</protein>
<sequence length="249" mass="29188">MNIHEDNDILVRENVNFEEMLLNDDEMKGYLNKLKESCDNFQAKIDRGILESISKSSECAKRVEKCSESIMQLANQRKELKSGLESCNLKKKVVEKKTICTIKEIERTKADIESIKGKKEKLSLDIIDLQQEYNKTIEYMKKQWDAVKKACFMYKNILDIHIDVSTIGDSEQITVTFFWTENPTDKKFFVVFTHRDDCWRVKKIEPELSAENKYQLNHIVQFSKQSEVANVTLLLCELRTLFIKDYFSA</sequence>
<evidence type="ECO:0000313" key="2">
    <source>
        <dbReference type="Proteomes" id="UP000695007"/>
    </source>
</evidence>
<keyword evidence="1" id="KW-0175">Coiled coil</keyword>
<accession>A0AAJ7E1Q2</accession>
<dbReference type="AlphaFoldDB" id="A0AAJ7E1Q2"/>
<proteinExistence type="predicted"/>
<dbReference type="KEGG" id="csol:105367565"/>
<feature type="coiled-coil region" evidence="1">
    <location>
        <begin position="105"/>
        <end position="132"/>
    </location>
</feature>
<dbReference type="Proteomes" id="UP000695007">
    <property type="component" value="Unplaced"/>
</dbReference>
<reference evidence="3" key="1">
    <citation type="submission" date="2025-08" db="UniProtKB">
        <authorList>
            <consortium name="RefSeq"/>
        </authorList>
    </citation>
    <scope>IDENTIFICATION</scope>
</reference>
<evidence type="ECO:0000256" key="1">
    <source>
        <dbReference type="SAM" id="Coils"/>
    </source>
</evidence>
<organism evidence="2 3">
    <name type="scientific">Ceratosolen solmsi marchali</name>
    <dbReference type="NCBI Taxonomy" id="326594"/>
    <lineage>
        <taxon>Eukaryota</taxon>
        <taxon>Metazoa</taxon>
        <taxon>Ecdysozoa</taxon>
        <taxon>Arthropoda</taxon>
        <taxon>Hexapoda</taxon>
        <taxon>Insecta</taxon>
        <taxon>Pterygota</taxon>
        <taxon>Neoptera</taxon>
        <taxon>Endopterygota</taxon>
        <taxon>Hymenoptera</taxon>
        <taxon>Apocrita</taxon>
        <taxon>Proctotrupomorpha</taxon>
        <taxon>Chalcidoidea</taxon>
        <taxon>Agaonidae</taxon>
        <taxon>Agaoninae</taxon>
        <taxon>Ceratosolen</taxon>
    </lineage>
</organism>
<keyword evidence="2" id="KW-1185">Reference proteome</keyword>
<evidence type="ECO:0000313" key="3">
    <source>
        <dbReference type="RefSeq" id="XP_011504627.1"/>
    </source>
</evidence>
<dbReference type="GeneID" id="105367565"/>
<dbReference type="RefSeq" id="XP_011504627.1">
    <property type="nucleotide sequence ID" value="XM_011506325.1"/>
</dbReference>
<name>A0AAJ7E1Q2_9HYME</name>